<dbReference type="RefSeq" id="WP_029388394.1">
    <property type="nucleotide sequence ID" value="NZ_CP023054.1"/>
</dbReference>
<dbReference type="AlphaFoldDB" id="A0A289G7T8"/>
<dbReference type="Proteomes" id="UP000256923">
    <property type="component" value="Chromosome 1"/>
</dbReference>
<sequence length="280" mass="31710">MNDFYHSEEANNIVHLFYGADVMVYVEGEDDVPFWEVIFNCLVEYRVEIQEVGGSKELAKYIDELELGKLQGIIACDSDFEILKGSLCNPNIIRTYGYAIENSLICPSTILKVIKSVGKIPTKNMPIKELEIWLNCFIQIMKKLVIYDVHNELNCIGISVVGDNCSRFFKSQKSHDMCEAKVNYFIENIGFSVCQSEIDHITNLIGGIPRDFSDFIRGHFLFSAVSKFISASIKQINSKVSISNDALFGSLLLAFENNFNADHKHYNYYANALRHVSIAA</sequence>
<evidence type="ECO:0000259" key="1">
    <source>
        <dbReference type="Pfam" id="PF14491"/>
    </source>
</evidence>
<accession>A0A289G7T8</accession>
<evidence type="ECO:0000313" key="4">
    <source>
        <dbReference type="Proteomes" id="UP000256923"/>
    </source>
</evidence>
<dbReference type="InterPro" id="IPR029492">
    <property type="entry name" value="DUF4435"/>
</dbReference>
<dbReference type="EMBL" id="RDOM01000655">
    <property type="protein sequence ID" value="MBF4274895.1"/>
    <property type="molecule type" value="Genomic_DNA"/>
</dbReference>
<evidence type="ECO:0000313" key="2">
    <source>
        <dbReference type="EMBL" id="AZS25388.1"/>
    </source>
</evidence>
<dbReference type="Proteomes" id="UP000722957">
    <property type="component" value="Unassembled WGS sequence"/>
</dbReference>
<gene>
    <name evidence="2" type="ORF">DYL72_10465</name>
    <name evidence="3" type="ORF">EAY07_23395</name>
</gene>
<feature type="domain" description="DUF4435" evidence="1">
    <location>
        <begin position="21"/>
        <end position="240"/>
    </location>
</feature>
<reference evidence="2 4" key="1">
    <citation type="submission" date="2018-12" db="EMBL/GenBank/DDBJ databases">
        <title>Characterization and Draft Genome of Vibrio anguillarum J360 Marine Pathogen Isolated from an Outbreak in Lumpfish (Cyclopterus lumpus).</title>
        <authorList>
            <person name="Vasquez J.I."/>
            <person name="Cao T."/>
            <person name="Chakraborty S."/>
            <person name="Gnanagobal H."/>
            <person name="Wescot J."/>
            <person name="Boyce D."/>
            <person name="Santander J."/>
        </authorList>
    </citation>
    <scope>NUCLEOTIDE SEQUENCE [LARGE SCALE GENOMIC DNA]</scope>
    <source>
        <strain evidence="2 4">J360</strain>
    </source>
</reference>
<dbReference type="Pfam" id="PF14491">
    <property type="entry name" value="DUF4435"/>
    <property type="match status" value="1"/>
</dbReference>
<evidence type="ECO:0000313" key="5">
    <source>
        <dbReference type="Proteomes" id="UP000722957"/>
    </source>
</evidence>
<evidence type="ECO:0000313" key="3">
    <source>
        <dbReference type="EMBL" id="MBF4274895.1"/>
    </source>
</evidence>
<protein>
    <submittedName>
        <fullName evidence="2">DUF4435 domain-containing protein</fullName>
    </submittedName>
</protein>
<dbReference type="EMBL" id="CP034672">
    <property type="protein sequence ID" value="AZS25388.1"/>
    <property type="molecule type" value="Genomic_DNA"/>
</dbReference>
<organism evidence="2 4">
    <name type="scientific">Vibrio anguillarum</name>
    <name type="common">Listonella anguillarum</name>
    <dbReference type="NCBI Taxonomy" id="55601"/>
    <lineage>
        <taxon>Bacteria</taxon>
        <taxon>Pseudomonadati</taxon>
        <taxon>Pseudomonadota</taxon>
        <taxon>Gammaproteobacteria</taxon>
        <taxon>Vibrionales</taxon>
        <taxon>Vibrionaceae</taxon>
        <taxon>Vibrio</taxon>
    </lineage>
</organism>
<name>A0A289G7T8_VIBAN</name>
<proteinExistence type="predicted"/>
<reference evidence="3 5" key="2">
    <citation type="journal article" date="2021" name="PeerJ">
        <title>Analysis of 44 Vibrio anguillarum genomes reveals high genetic diversity.</title>
        <authorList>
            <person name="Hansen M.J."/>
            <person name="Dalsgaard I."/>
        </authorList>
    </citation>
    <scope>NUCLEOTIDE SEQUENCE [LARGE SCALE GENOMIC DNA]</scope>
    <source>
        <strain evidence="3 5">17-16730-2A</strain>
    </source>
</reference>